<proteinExistence type="predicted"/>
<evidence type="ECO:0000313" key="4">
    <source>
        <dbReference type="Proteomes" id="UP000663828"/>
    </source>
</evidence>
<reference evidence="3" key="1">
    <citation type="submission" date="2021-02" db="EMBL/GenBank/DDBJ databases">
        <authorList>
            <person name="Nowell W R."/>
        </authorList>
    </citation>
    <scope>NUCLEOTIDE SEQUENCE</scope>
</reference>
<dbReference type="AlphaFoldDB" id="A0A816CC56"/>
<keyword evidence="2" id="KW-1133">Transmembrane helix</keyword>
<feature type="transmembrane region" description="Helical" evidence="2">
    <location>
        <begin position="19"/>
        <end position="44"/>
    </location>
</feature>
<evidence type="ECO:0000256" key="2">
    <source>
        <dbReference type="SAM" id="Phobius"/>
    </source>
</evidence>
<dbReference type="EMBL" id="CAJNOR010007643">
    <property type="protein sequence ID" value="CAF1620909.1"/>
    <property type="molecule type" value="Genomic_DNA"/>
</dbReference>
<name>A0A816CC56_ADIRI</name>
<sequence>MPTCNYCGRWILKRSRKAWIRLTIIISIFFCLALISFIVFYLYVYRSILKEQFFTFRTNCTVNDIRYKNRSCSDQQVKTCQLVSGGCVIYGNVQNIVLYSTWSDYESSCEECSVDPCMNFDQHEFYINQSLLFIYWSTKYHHGYLKRISKLETNIARIILIVLAGIFSISSLLSLFCIAIVSIYNRWEQRMYRLNTIHPNGSAYTRPPTIVIQKASNPVKDKNRKSSPPPADQLSLQRLAVPPDTMSNEHLECEPRDNLWIRTLQPLQVSTLSGVVATLRQQRRRSSTVTPSDTTV</sequence>
<evidence type="ECO:0000313" key="3">
    <source>
        <dbReference type="EMBL" id="CAF1620909.1"/>
    </source>
</evidence>
<protein>
    <submittedName>
        <fullName evidence="3">Uncharacterized protein</fullName>
    </submittedName>
</protein>
<accession>A0A816CC56</accession>
<keyword evidence="2" id="KW-0812">Transmembrane</keyword>
<feature type="transmembrane region" description="Helical" evidence="2">
    <location>
        <begin position="155"/>
        <end position="184"/>
    </location>
</feature>
<gene>
    <name evidence="3" type="ORF">XAT740_LOCUS50231</name>
</gene>
<comment type="caution">
    <text evidence="3">The sequence shown here is derived from an EMBL/GenBank/DDBJ whole genome shotgun (WGS) entry which is preliminary data.</text>
</comment>
<feature type="region of interest" description="Disordered" evidence="1">
    <location>
        <begin position="216"/>
        <end position="236"/>
    </location>
</feature>
<evidence type="ECO:0000256" key="1">
    <source>
        <dbReference type="SAM" id="MobiDB-lite"/>
    </source>
</evidence>
<organism evidence="3 4">
    <name type="scientific">Adineta ricciae</name>
    <name type="common">Rotifer</name>
    <dbReference type="NCBI Taxonomy" id="249248"/>
    <lineage>
        <taxon>Eukaryota</taxon>
        <taxon>Metazoa</taxon>
        <taxon>Spiralia</taxon>
        <taxon>Gnathifera</taxon>
        <taxon>Rotifera</taxon>
        <taxon>Eurotatoria</taxon>
        <taxon>Bdelloidea</taxon>
        <taxon>Adinetida</taxon>
        <taxon>Adinetidae</taxon>
        <taxon>Adineta</taxon>
    </lineage>
</organism>
<dbReference type="Proteomes" id="UP000663828">
    <property type="component" value="Unassembled WGS sequence"/>
</dbReference>
<keyword evidence="4" id="KW-1185">Reference proteome</keyword>
<keyword evidence="2" id="KW-0472">Membrane</keyword>